<feature type="region of interest" description="Disordered" evidence="1">
    <location>
        <begin position="87"/>
        <end position="109"/>
    </location>
</feature>
<protein>
    <submittedName>
        <fullName evidence="2">Uncharacterized protein</fullName>
    </submittedName>
</protein>
<accession>A0A166QCF0</accession>
<dbReference type="Proteomes" id="UP000076532">
    <property type="component" value="Unassembled WGS sequence"/>
</dbReference>
<dbReference type="EMBL" id="KV417511">
    <property type="protein sequence ID" value="KZP26994.1"/>
    <property type="molecule type" value="Genomic_DNA"/>
</dbReference>
<reference evidence="2 3" key="1">
    <citation type="journal article" date="2016" name="Mol. Biol. Evol.">
        <title>Comparative Genomics of Early-Diverging Mushroom-Forming Fungi Provides Insights into the Origins of Lignocellulose Decay Capabilities.</title>
        <authorList>
            <person name="Nagy L.G."/>
            <person name="Riley R."/>
            <person name="Tritt A."/>
            <person name="Adam C."/>
            <person name="Daum C."/>
            <person name="Floudas D."/>
            <person name="Sun H."/>
            <person name="Yadav J.S."/>
            <person name="Pangilinan J."/>
            <person name="Larsson K.H."/>
            <person name="Matsuura K."/>
            <person name="Barry K."/>
            <person name="Labutti K."/>
            <person name="Kuo R."/>
            <person name="Ohm R.A."/>
            <person name="Bhattacharya S.S."/>
            <person name="Shirouzu T."/>
            <person name="Yoshinaga Y."/>
            <person name="Martin F.M."/>
            <person name="Grigoriev I.V."/>
            <person name="Hibbett D.S."/>
        </authorList>
    </citation>
    <scope>NUCLEOTIDE SEQUENCE [LARGE SCALE GENOMIC DNA]</scope>
    <source>
        <strain evidence="2 3">CBS 109695</strain>
    </source>
</reference>
<evidence type="ECO:0000256" key="1">
    <source>
        <dbReference type="SAM" id="MobiDB-lite"/>
    </source>
</evidence>
<feature type="region of interest" description="Disordered" evidence="1">
    <location>
        <begin position="15"/>
        <end position="35"/>
    </location>
</feature>
<evidence type="ECO:0000313" key="2">
    <source>
        <dbReference type="EMBL" id="KZP26994.1"/>
    </source>
</evidence>
<evidence type="ECO:0000313" key="3">
    <source>
        <dbReference type="Proteomes" id="UP000076532"/>
    </source>
</evidence>
<organism evidence="2 3">
    <name type="scientific">Athelia psychrophila</name>
    <dbReference type="NCBI Taxonomy" id="1759441"/>
    <lineage>
        <taxon>Eukaryota</taxon>
        <taxon>Fungi</taxon>
        <taxon>Dikarya</taxon>
        <taxon>Basidiomycota</taxon>
        <taxon>Agaricomycotina</taxon>
        <taxon>Agaricomycetes</taxon>
        <taxon>Agaricomycetidae</taxon>
        <taxon>Atheliales</taxon>
        <taxon>Atheliaceae</taxon>
        <taxon>Athelia</taxon>
    </lineage>
</organism>
<keyword evidence="3" id="KW-1185">Reference proteome</keyword>
<gene>
    <name evidence="2" type="ORF">FIBSPDRAFT_886892</name>
</gene>
<name>A0A166QCF0_9AGAM</name>
<proteinExistence type="predicted"/>
<dbReference type="AlphaFoldDB" id="A0A166QCF0"/>
<sequence length="216" mass="23466">MFVYVGSIRPILQDSPDSPGVEIEEGLQGSHTRNRRKWTKTARHKTAACKPRGQFTVSTSEHLDCPGSAGKMRNMTDCHSLLIPRKRRYSDPGTSSFQPPLAGASSVPPLSNNERSVALLYAANLPPAKRAALAAPGDHTAAHKSARIMGDVEFGPFSDGLRYPTTQAMASVLAEKSRAYCDSAREDYIASGVAEKAIRDACTFAQALFDDVRHDY</sequence>